<evidence type="ECO:0000313" key="1">
    <source>
        <dbReference type="EMBL" id="RIY35221.1"/>
    </source>
</evidence>
<protein>
    <submittedName>
        <fullName evidence="1">Uncharacterized protein</fullName>
    </submittedName>
</protein>
<gene>
    <name evidence="1" type="ORF">CKF58_06885</name>
</gene>
<keyword evidence="2" id="KW-1185">Reference proteome</keyword>
<name>A0A3A1YCE7_9GAMM</name>
<dbReference type="EMBL" id="NRJG01000143">
    <property type="protein sequence ID" value="RIY35221.1"/>
    <property type="molecule type" value="Genomic_DNA"/>
</dbReference>
<comment type="caution">
    <text evidence="1">The sequence shown here is derived from an EMBL/GenBank/DDBJ whole genome shotgun (WGS) entry which is preliminary data.</text>
</comment>
<proteinExistence type="predicted"/>
<evidence type="ECO:0000313" key="2">
    <source>
        <dbReference type="Proteomes" id="UP000265916"/>
    </source>
</evidence>
<dbReference type="AlphaFoldDB" id="A0A3A1YCE7"/>
<reference evidence="1 2" key="1">
    <citation type="submission" date="2017-08" db="EMBL/GenBank/DDBJ databases">
        <title>Reclassification of Bisgaard taxon 37 and 44.</title>
        <authorList>
            <person name="Christensen H."/>
        </authorList>
    </citation>
    <scope>NUCLEOTIDE SEQUENCE [LARGE SCALE GENOMIC DNA]</scope>
    <source>
        <strain evidence="1 2">111</strain>
    </source>
</reference>
<sequence>MKLIFGLLYIVLGGITGVLPVQAITANEQHVLNLLSSHRITYSQTALVLQATLEDFAATEPETTAQSLSYALASNLAAEFYQYATVKNNIYENHKITEIAQLMTACYQVYQEQIKPQVYKAFNQEVFQACKTYLPLFAPFAFQADDLQILVFLSTSNIIMGMKANTKEKLPNNLVPLYQFSKKVDALLVRKEMVAIQRRFHFKFELTYIDVLKQNPESLSQLQNIFQPYKISVLGITELLPSRPKIEQIDARSHHMTFYKQ</sequence>
<dbReference type="RefSeq" id="WP_119532314.1">
    <property type="nucleotide sequence ID" value="NZ_JBHSSP010000014.1"/>
</dbReference>
<accession>A0A3A1YCE7</accession>
<dbReference type="Proteomes" id="UP000265916">
    <property type="component" value="Unassembled WGS sequence"/>
</dbReference>
<organism evidence="1 2">
    <name type="scientific">Psittacicella hinzii</name>
    <dbReference type="NCBI Taxonomy" id="2028575"/>
    <lineage>
        <taxon>Bacteria</taxon>
        <taxon>Pseudomonadati</taxon>
        <taxon>Pseudomonadota</taxon>
        <taxon>Gammaproteobacteria</taxon>
        <taxon>Pasteurellales</taxon>
        <taxon>Psittacicellaceae</taxon>
        <taxon>Psittacicella</taxon>
    </lineage>
</organism>